<feature type="region of interest" description="Disordered" evidence="1">
    <location>
        <begin position="556"/>
        <end position="635"/>
    </location>
</feature>
<dbReference type="Gene3D" id="3.30.420.10">
    <property type="entry name" value="Ribonuclease H-like superfamily/Ribonuclease H"/>
    <property type="match status" value="1"/>
</dbReference>
<dbReference type="SUPFAM" id="SSF50610">
    <property type="entry name" value="mu transposase, C-terminal domain"/>
    <property type="match status" value="1"/>
</dbReference>
<proteinExistence type="predicted"/>
<feature type="compositionally biased region" description="Pro residues" evidence="1">
    <location>
        <begin position="563"/>
        <end position="584"/>
    </location>
</feature>
<dbReference type="InterPro" id="IPR001584">
    <property type="entry name" value="Integrase_cat-core"/>
</dbReference>
<reference evidence="4" key="1">
    <citation type="journal article" date="2019" name="Int. J. Syst. Evol. Microbiol.">
        <title>The Global Catalogue of Microorganisms (GCM) 10K type strain sequencing project: providing services to taxonomists for standard genome sequencing and annotation.</title>
        <authorList>
            <consortium name="The Broad Institute Genomics Platform"/>
            <consortium name="The Broad Institute Genome Sequencing Center for Infectious Disease"/>
            <person name="Wu L."/>
            <person name="Ma J."/>
        </authorList>
    </citation>
    <scope>NUCLEOTIDE SEQUENCE [LARGE SCALE GENOMIC DNA]</scope>
    <source>
        <strain evidence="4">CCUG 60214</strain>
    </source>
</reference>
<dbReference type="EMBL" id="JBHTLK010000002">
    <property type="protein sequence ID" value="MFD1145670.1"/>
    <property type="molecule type" value="Genomic_DNA"/>
</dbReference>
<evidence type="ECO:0000256" key="1">
    <source>
        <dbReference type="SAM" id="MobiDB-lite"/>
    </source>
</evidence>
<feature type="compositionally biased region" description="Pro residues" evidence="1">
    <location>
        <begin position="506"/>
        <end position="520"/>
    </location>
</feature>
<dbReference type="Pfam" id="PF09299">
    <property type="entry name" value="Mu-transpos_C"/>
    <property type="match status" value="1"/>
</dbReference>
<evidence type="ECO:0000313" key="3">
    <source>
        <dbReference type="EMBL" id="MFD1145670.1"/>
    </source>
</evidence>
<protein>
    <submittedName>
        <fullName evidence="3">DDE-type integrase/transposase/recombinase</fullName>
    </submittedName>
</protein>
<dbReference type="InterPro" id="IPR015378">
    <property type="entry name" value="Transposase-like_Mu_C"/>
</dbReference>
<dbReference type="Pfam" id="PF00665">
    <property type="entry name" value="rve"/>
    <property type="match status" value="1"/>
</dbReference>
<dbReference type="PANTHER" id="PTHR35004:SF6">
    <property type="entry name" value="TRANSPOSASE"/>
    <property type="match status" value="1"/>
</dbReference>
<dbReference type="InterPro" id="IPR009004">
    <property type="entry name" value="Transposase_Mu_C"/>
</dbReference>
<dbReference type="SUPFAM" id="SSF53098">
    <property type="entry name" value="Ribonuclease H-like"/>
    <property type="match status" value="1"/>
</dbReference>
<name>A0ABW3QP11_9PSEU</name>
<dbReference type="InterPro" id="IPR012337">
    <property type="entry name" value="RNaseH-like_sf"/>
</dbReference>
<dbReference type="RefSeq" id="WP_380718618.1">
    <property type="nucleotide sequence ID" value="NZ_JBHTLK010000002.1"/>
</dbReference>
<dbReference type="InterPro" id="IPR036397">
    <property type="entry name" value="RNaseH_sf"/>
</dbReference>
<dbReference type="PANTHER" id="PTHR35004">
    <property type="entry name" value="TRANSPOSASE RV3428C-RELATED"/>
    <property type="match status" value="1"/>
</dbReference>
<feature type="domain" description="Integrase catalytic" evidence="2">
    <location>
        <begin position="142"/>
        <end position="273"/>
    </location>
</feature>
<organism evidence="3 4">
    <name type="scientific">Saccharothrix hoggarensis</name>
    <dbReference type="NCBI Taxonomy" id="913853"/>
    <lineage>
        <taxon>Bacteria</taxon>
        <taxon>Bacillati</taxon>
        <taxon>Actinomycetota</taxon>
        <taxon>Actinomycetes</taxon>
        <taxon>Pseudonocardiales</taxon>
        <taxon>Pseudonocardiaceae</taxon>
        <taxon>Saccharothrix</taxon>
    </lineage>
</organism>
<gene>
    <name evidence="3" type="ORF">ACFQ3T_00870</name>
</gene>
<comment type="caution">
    <text evidence="3">The sequence shown here is derived from an EMBL/GenBank/DDBJ whole genome shotgun (WGS) entry which is preliminary data.</text>
</comment>
<dbReference type="PROSITE" id="PS50994">
    <property type="entry name" value="INTEGRASE"/>
    <property type="match status" value="1"/>
</dbReference>
<feature type="region of interest" description="Disordered" evidence="1">
    <location>
        <begin position="498"/>
        <end position="538"/>
    </location>
</feature>
<dbReference type="Proteomes" id="UP001597168">
    <property type="component" value="Unassembled WGS sequence"/>
</dbReference>
<evidence type="ECO:0000259" key="2">
    <source>
        <dbReference type="PROSITE" id="PS50994"/>
    </source>
</evidence>
<evidence type="ECO:0000313" key="4">
    <source>
        <dbReference type="Proteomes" id="UP001597168"/>
    </source>
</evidence>
<accession>A0ABW3QP11</accession>
<sequence length="635" mass="70163">MARLLGLRERGVLSRAEVRAAAAAVRVSERTVDRWLAKGRDYTRPMPASRFLLDETDMWAFEYYAGQVSAVHRARSAAVAGRDRIDSGVPIPTFLLAGWRGARPVAERTLYAAFDRELSPAERAFWTGGDTARDALRVYRRRVAGHRNEIWQTDHAQLKILVLPRRGAPVHPWLTSIIDAYSRVQLGWVLSERRPTAQTVLAALRDAILRDPARGDHGGVPQFLECDRGSEFTSDPVHRFAAGLGIRIVHSPPRRPHYHGRIERWHDTVTRMLLVHLPGYTRGPRDRHGRLCAPIRDDIAWITAHPTAEDVARHHGDHHDLAQTTNGLAHAPETVDSDSTEATVATAVAPMLTWKAFVDQYTRWVHWYNTAHRHGGLAGRSPLRAWRADPTPLMTIAPELLRDLLLGPERRVIGKSGIRNDNLHYSAEVLDNAVGRTVQIRYAPHDDRFVEVYDRNGVHLATATPSETLTVPEARARDAARGRDTANLLARRRAAIARARRRDEPVGPPALQPMPVPPQPASTTPTASSKEDIGNTEAGTVGTHDIVVLPPEPLPVLPATAGQPPPRPVVPATPAPTSPVPTSPVPTTADPDAEPAERRPVRRTRLSRPVPFFVVPEPDADLDDPPTVRVLDDAG</sequence>
<keyword evidence="4" id="KW-1185">Reference proteome</keyword>